<evidence type="ECO:0000256" key="6">
    <source>
        <dbReference type="ARBA" id="ARBA00022968"/>
    </source>
</evidence>
<dbReference type="GO" id="GO:0006493">
    <property type="term" value="P:protein O-linked glycosylation"/>
    <property type="evidence" value="ECO:0007669"/>
    <property type="project" value="TreeGrafter"/>
</dbReference>
<evidence type="ECO:0000256" key="9">
    <source>
        <dbReference type="ARBA" id="ARBA00023136"/>
    </source>
</evidence>
<dbReference type="GO" id="GO:0016758">
    <property type="term" value="F:hexosyltransferase activity"/>
    <property type="evidence" value="ECO:0007669"/>
    <property type="project" value="InterPro"/>
</dbReference>
<keyword evidence="8 10" id="KW-0333">Golgi apparatus</keyword>
<reference evidence="11" key="1">
    <citation type="journal article" date="2020" name="Cell">
        <title>Large-Scale Comparative Analyses of Tick Genomes Elucidate Their Genetic Diversity and Vector Capacities.</title>
        <authorList>
            <consortium name="Tick Genome and Microbiome Consortium (TIGMIC)"/>
            <person name="Jia N."/>
            <person name="Wang J."/>
            <person name="Shi W."/>
            <person name="Du L."/>
            <person name="Sun Y."/>
            <person name="Zhan W."/>
            <person name="Jiang J.F."/>
            <person name="Wang Q."/>
            <person name="Zhang B."/>
            <person name="Ji P."/>
            <person name="Bell-Sakyi L."/>
            <person name="Cui X.M."/>
            <person name="Yuan T.T."/>
            <person name="Jiang B.G."/>
            <person name="Yang W.F."/>
            <person name="Lam T.T."/>
            <person name="Chang Q.C."/>
            <person name="Ding S.J."/>
            <person name="Wang X.J."/>
            <person name="Zhu J.G."/>
            <person name="Ruan X.D."/>
            <person name="Zhao L."/>
            <person name="Wei J.T."/>
            <person name="Ye R.Z."/>
            <person name="Que T.C."/>
            <person name="Du C.H."/>
            <person name="Zhou Y.H."/>
            <person name="Cheng J.X."/>
            <person name="Dai P.F."/>
            <person name="Guo W.B."/>
            <person name="Han X.H."/>
            <person name="Huang E.J."/>
            <person name="Li L.F."/>
            <person name="Wei W."/>
            <person name="Gao Y.C."/>
            <person name="Liu J.Z."/>
            <person name="Shao H.Z."/>
            <person name="Wang X."/>
            <person name="Wang C.C."/>
            <person name="Yang T.C."/>
            <person name="Huo Q.B."/>
            <person name="Li W."/>
            <person name="Chen H.Y."/>
            <person name="Chen S.E."/>
            <person name="Zhou L.G."/>
            <person name="Ni X.B."/>
            <person name="Tian J.H."/>
            <person name="Sheng Y."/>
            <person name="Liu T."/>
            <person name="Pan Y.S."/>
            <person name="Xia L.Y."/>
            <person name="Li J."/>
            <person name="Zhao F."/>
            <person name="Cao W.C."/>
        </authorList>
    </citation>
    <scope>NUCLEOTIDE SEQUENCE</scope>
    <source>
        <strain evidence="11">Rmic-2018</strain>
    </source>
</reference>
<evidence type="ECO:0000313" key="12">
    <source>
        <dbReference type="Proteomes" id="UP000821866"/>
    </source>
</evidence>
<keyword evidence="3 10" id="KW-0328">Glycosyltransferase</keyword>
<dbReference type="Pfam" id="PF01762">
    <property type="entry name" value="Galactosyl_T"/>
    <property type="match status" value="1"/>
</dbReference>
<dbReference type="PANTHER" id="PTHR11214:SF376">
    <property type="entry name" value="HEXOSYLTRANSFERASE"/>
    <property type="match status" value="1"/>
</dbReference>
<accession>A0A9J6E634</accession>
<protein>
    <recommendedName>
        <fullName evidence="10">Hexosyltransferase</fullName>
        <ecNumber evidence="10">2.4.1.-</ecNumber>
    </recommendedName>
</protein>
<reference evidence="11" key="2">
    <citation type="submission" date="2021-09" db="EMBL/GenBank/DDBJ databases">
        <authorList>
            <person name="Jia N."/>
            <person name="Wang J."/>
            <person name="Shi W."/>
            <person name="Du L."/>
            <person name="Sun Y."/>
            <person name="Zhan W."/>
            <person name="Jiang J."/>
            <person name="Wang Q."/>
            <person name="Zhang B."/>
            <person name="Ji P."/>
            <person name="Sakyi L.B."/>
            <person name="Cui X."/>
            <person name="Yuan T."/>
            <person name="Jiang B."/>
            <person name="Yang W."/>
            <person name="Lam T.T.-Y."/>
            <person name="Chang Q."/>
            <person name="Ding S."/>
            <person name="Wang X."/>
            <person name="Zhu J."/>
            <person name="Ruan X."/>
            <person name="Zhao L."/>
            <person name="Wei J."/>
            <person name="Que T."/>
            <person name="Du C."/>
            <person name="Cheng J."/>
            <person name="Dai P."/>
            <person name="Han X."/>
            <person name="Huang E."/>
            <person name="Gao Y."/>
            <person name="Liu J."/>
            <person name="Shao H."/>
            <person name="Ye R."/>
            <person name="Li L."/>
            <person name="Wei W."/>
            <person name="Wang X."/>
            <person name="Wang C."/>
            <person name="Huo Q."/>
            <person name="Li W."/>
            <person name="Guo W."/>
            <person name="Chen H."/>
            <person name="Chen S."/>
            <person name="Zhou L."/>
            <person name="Zhou L."/>
            <person name="Ni X."/>
            <person name="Tian J."/>
            <person name="Zhou Y."/>
            <person name="Sheng Y."/>
            <person name="Liu T."/>
            <person name="Pan Y."/>
            <person name="Xia L."/>
            <person name="Li J."/>
            <person name="Zhao F."/>
            <person name="Cao W."/>
        </authorList>
    </citation>
    <scope>NUCLEOTIDE SEQUENCE</scope>
    <source>
        <strain evidence="11">Rmic-2018</strain>
        <tissue evidence="11">Larvae</tissue>
    </source>
</reference>
<comment type="caution">
    <text evidence="11">The sequence shown here is derived from an EMBL/GenBank/DDBJ whole genome shotgun (WGS) entry which is preliminary data.</text>
</comment>
<proteinExistence type="inferred from homology"/>
<dbReference type="InterPro" id="IPR002659">
    <property type="entry name" value="Glyco_trans_31"/>
</dbReference>
<evidence type="ECO:0000256" key="5">
    <source>
        <dbReference type="ARBA" id="ARBA00022692"/>
    </source>
</evidence>
<evidence type="ECO:0000256" key="4">
    <source>
        <dbReference type="ARBA" id="ARBA00022679"/>
    </source>
</evidence>
<sequence length="480" mass="54331">MDSGPYVFNYTSYRISGDHGNALRPIRSSRFLQELAAAASAGAVAAGSHHDHRSYDAIALKSLLTRPGHRLYCCRCVIHRRRCYASGAAPVRRTRAAQRRPQVRRRVSPEDYALSPFRLQLWYKDSIPAEVASARKMRKCSHSADLLATPGVPWQAICRSKMCVKTFFFATATFLLGMVFLVTMRMSLHDQRVTVDDYDLPPSLDGWKVQALCQGPPLDVLFFVHTASEHTSHRQFLRDTLGDPTVSEQLNSAMVFFVGQSKNVTVRRAIQEEARSVGDVVVFPFVDTYRNLTYKFVYGLKWANDNCRESVRFVVKIDDDALVNVFLLADYLKNVTGPAAETSVHCLAWMRTPVVRKRGSKWFVTRQEYAARTYPTYCGGLGFILPVRTLPMLFNASRQASFLWIDDVYSTGILAKVAGVGHVQLRQYYDLFPNETAPTVRRKAMFTHLGTASIIEHRYRMWDDIMQMHNATTRTEGSGG</sequence>
<dbReference type="Proteomes" id="UP000821866">
    <property type="component" value="Chromosome 3"/>
</dbReference>
<dbReference type="Gene3D" id="3.90.550.50">
    <property type="match status" value="1"/>
</dbReference>
<comment type="similarity">
    <text evidence="2 10">Belongs to the glycosyltransferase 31 family.</text>
</comment>
<comment type="subcellular location">
    <subcellularLocation>
        <location evidence="1 10">Golgi apparatus membrane</location>
        <topology evidence="1 10">Single-pass type II membrane protein</topology>
    </subcellularLocation>
</comment>
<evidence type="ECO:0000256" key="10">
    <source>
        <dbReference type="RuleBase" id="RU363063"/>
    </source>
</evidence>
<keyword evidence="7 10" id="KW-1133">Transmembrane helix</keyword>
<dbReference type="EC" id="2.4.1.-" evidence="10"/>
<evidence type="ECO:0000256" key="1">
    <source>
        <dbReference type="ARBA" id="ARBA00004323"/>
    </source>
</evidence>
<evidence type="ECO:0000313" key="11">
    <source>
        <dbReference type="EMBL" id="KAH8029730.1"/>
    </source>
</evidence>
<keyword evidence="6 10" id="KW-0735">Signal-anchor</keyword>
<name>A0A9J6E634_RHIMP</name>
<gene>
    <name evidence="11" type="ORF">HPB51_003565</name>
</gene>
<dbReference type="EMBL" id="JABSTU010000005">
    <property type="protein sequence ID" value="KAH8029730.1"/>
    <property type="molecule type" value="Genomic_DNA"/>
</dbReference>
<feature type="transmembrane region" description="Helical" evidence="10">
    <location>
        <begin position="167"/>
        <end position="184"/>
    </location>
</feature>
<evidence type="ECO:0000256" key="3">
    <source>
        <dbReference type="ARBA" id="ARBA00022676"/>
    </source>
</evidence>
<organism evidence="11 12">
    <name type="scientific">Rhipicephalus microplus</name>
    <name type="common">Cattle tick</name>
    <name type="synonym">Boophilus microplus</name>
    <dbReference type="NCBI Taxonomy" id="6941"/>
    <lineage>
        <taxon>Eukaryota</taxon>
        <taxon>Metazoa</taxon>
        <taxon>Ecdysozoa</taxon>
        <taxon>Arthropoda</taxon>
        <taxon>Chelicerata</taxon>
        <taxon>Arachnida</taxon>
        <taxon>Acari</taxon>
        <taxon>Parasitiformes</taxon>
        <taxon>Ixodida</taxon>
        <taxon>Ixodoidea</taxon>
        <taxon>Ixodidae</taxon>
        <taxon>Rhipicephalinae</taxon>
        <taxon>Rhipicephalus</taxon>
        <taxon>Boophilus</taxon>
    </lineage>
</organism>
<evidence type="ECO:0000256" key="7">
    <source>
        <dbReference type="ARBA" id="ARBA00022989"/>
    </source>
</evidence>
<dbReference type="AlphaFoldDB" id="A0A9J6E634"/>
<dbReference type="PANTHER" id="PTHR11214">
    <property type="entry name" value="BETA-1,3-N-ACETYLGLUCOSAMINYLTRANSFERASE"/>
    <property type="match status" value="1"/>
</dbReference>
<evidence type="ECO:0000256" key="8">
    <source>
        <dbReference type="ARBA" id="ARBA00023034"/>
    </source>
</evidence>
<dbReference type="GO" id="GO:0000139">
    <property type="term" value="C:Golgi membrane"/>
    <property type="evidence" value="ECO:0007669"/>
    <property type="project" value="UniProtKB-SubCell"/>
</dbReference>
<keyword evidence="12" id="KW-1185">Reference proteome</keyword>
<keyword evidence="4" id="KW-0808">Transferase</keyword>
<evidence type="ECO:0000256" key="2">
    <source>
        <dbReference type="ARBA" id="ARBA00008661"/>
    </source>
</evidence>
<keyword evidence="5 10" id="KW-0812">Transmembrane</keyword>
<dbReference type="VEuPathDB" id="VectorBase:LOC119163695"/>
<keyword evidence="9 10" id="KW-0472">Membrane</keyword>